<feature type="domain" description="DUF6534" evidence="3">
    <location>
        <begin position="190"/>
        <end position="273"/>
    </location>
</feature>
<gene>
    <name evidence="4" type="ORF">I303_06674</name>
    <name evidence="5" type="ORF">I303_107272</name>
</gene>
<feature type="transmembrane region" description="Helical" evidence="2">
    <location>
        <begin position="222"/>
        <end position="240"/>
    </location>
</feature>
<protein>
    <recommendedName>
        <fullName evidence="3">DUF6534 domain-containing protein</fullName>
    </recommendedName>
</protein>
<feature type="compositionally biased region" description="Acidic residues" evidence="1">
    <location>
        <begin position="337"/>
        <end position="346"/>
    </location>
</feature>
<name>A0A1A5ZZA5_9TREE</name>
<feature type="region of interest" description="Disordered" evidence="1">
    <location>
        <begin position="324"/>
        <end position="402"/>
    </location>
</feature>
<reference evidence="4" key="1">
    <citation type="submission" date="2013-07" db="EMBL/GenBank/DDBJ databases">
        <title>The Genome Sequence of Cryptococcus dejecticola CBS10117.</title>
        <authorList>
            <consortium name="The Broad Institute Genome Sequencing Platform"/>
            <person name="Cuomo C."/>
            <person name="Litvintseva A."/>
            <person name="Chen Y."/>
            <person name="Heitman J."/>
            <person name="Sun S."/>
            <person name="Springer D."/>
            <person name="Dromer F."/>
            <person name="Young S.K."/>
            <person name="Zeng Q."/>
            <person name="Gargeya S."/>
            <person name="Fitzgerald M."/>
            <person name="Abouelleil A."/>
            <person name="Alvarado L."/>
            <person name="Berlin A.M."/>
            <person name="Chapman S.B."/>
            <person name="Dewar J."/>
            <person name="Goldberg J."/>
            <person name="Griggs A."/>
            <person name="Gujja S."/>
            <person name="Hansen M."/>
            <person name="Howarth C."/>
            <person name="Imamovic A."/>
            <person name="Larimer J."/>
            <person name="McCowan C."/>
            <person name="Murphy C."/>
            <person name="Pearson M."/>
            <person name="Priest M."/>
            <person name="Roberts A."/>
            <person name="Saif S."/>
            <person name="Shea T."/>
            <person name="Sykes S."/>
            <person name="Wortman J."/>
            <person name="Nusbaum C."/>
            <person name="Birren B."/>
        </authorList>
    </citation>
    <scope>NUCLEOTIDE SEQUENCE [LARGE SCALE GENOMIC DNA]</scope>
    <source>
        <strain evidence="4">CBS 10117</strain>
    </source>
</reference>
<feature type="compositionally biased region" description="Low complexity" evidence="1">
    <location>
        <begin position="353"/>
        <end position="369"/>
    </location>
</feature>
<dbReference type="GeneID" id="28970373"/>
<dbReference type="PANTHER" id="PTHR40465:SF1">
    <property type="entry name" value="DUF6534 DOMAIN-CONTAINING PROTEIN"/>
    <property type="match status" value="1"/>
</dbReference>
<dbReference type="Proteomes" id="UP000078595">
    <property type="component" value="Chromosome 9"/>
</dbReference>
<keyword evidence="2" id="KW-0812">Transmembrane</keyword>
<sequence length="402" mass="44375">MSAASMTPEQLEAALEEAAKASIDLHHNLNLGTFFVASACDTLLCGVMIVQLINYWTWSKNDRIFNKAIVGLTSTSSLVATIFIIVLMFRLFVYEFGTYTPFATLNLLTYMSIIDIVPSVATQVFFTERAYKLCGRSWILLGAICSCLALSVCGAVGFPPARAAVILTTGEGAMRAKVFMYCWLCGSLGAHLLITTSIMWSLIKSKIGWKETDDTISRLIKVMIETQLPPTLVVIFFFIVTTGAKDTYLDIFPLWVQSKFYTCGLLASLNSRYSLRKTLKNESSSHGRTHKSGPIIHVLTETYVANDAPTQSVSSPTKFASTYAHKQHRVIPKDPLDLDMDDDSIEMDDKTPQSGNGTSNQNSSTGSNNVFSDQDNEHNHTLDYMDNTSRTGLTDNVAFHGK</sequence>
<dbReference type="EMBL" id="CP144538">
    <property type="protein sequence ID" value="WWC64661.1"/>
    <property type="molecule type" value="Genomic_DNA"/>
</dbReference>
<dbReference type="KEGG" id="kdj:28970373"/>
<dbReference type="AlphaFoldDB" id="A0A1A5ZZA5"/>
<evidence type="ECO:0000259" key="3">
    <source>
        <dbReference type="Pfam" id="PF20152"/>
    </source>
</evidence>
<dbReference type="EMBL" id="KI894034">
    <property type="protein sequence ID" value="OBR83115.1"/>
    <property type="molecule type" value="Genomic_DNA"/>
</dbReference>
<dbReference type="OrthoDB" id="2561964at2759"/>
<feature type="transmembrane region" description="Helical" evidence="2">
    <location>
        <begin position="138"/>
        <end position="158"/>
    </location>
</feature>
<feature type="transmembrane region" description="Helical" evidence="2">
    <location>
        <begin position="178"/>
        <end position="202"/>
    </location>
</feature>
<reference evidence="5" key="3">
    <citation type="submission" date="2024-02" db="EMBL/GenBank/DDBJ databases">
        <title>Comparative genomics of Cryptococcus and Kwoniella reveals pathogenesis evolution and contrasting modes of karyotype evolution via chromosome fusion or intercentromeric recombination.</title>
        <authorList>
            <person name="Coelho M.A."/>
            <person name="David-Palma M."/>
            <person name="Shea T."/>
            <person name="Bowers K."/>
            <person name="McGinley-Smith S."/>
            <person name="Mohammad A.W."/>
            <person name="Gnirke A."/>
            <person name="Yurkov A.M."/>
            <person name="Nowrousian M."/>
            <person name="Sun S."/>
            <person name="Cuomo C.A."/>
            <person name="Heitman J."/>
        </authorList>
    </citation>
    <scope>NUCLEOTIDE SEQUENCE</scope>
    <source>
        <strain evidence="5">CBS 10117</strain>
    </source>
</reference>
<feature type="transmembrane region" description="Helical" evidence="2">
    <location>
        <begin position="68"/>
        <end position="93"/>
    </location>
</feature>
<accession>A0A1A5ZZA5</accession>
<organism evidence="4">
    <name type="scientific">Kwoniella dejecticola CBS 10117</name>
    <dbReference type="NCBI Taxonomy" id="1296121"/>
    <lineage>
        <taxon>Eukaryota</taxon>
        <taxon>Fungi</taxon>
        <taxon>Dikarya</taxon>
        <taxon>Basidiomycota</taxon>
        <taxon>Agaricomycotina</taxon>
        <taxon>Tremellomycetes</taxon>
        <taxon>Tremellales</taxon>
        <taxon>Cryptococcaceae</taxon>
        <taxon>Kwoniella</taxon>
    </lineage>
</organism>
<evidence type="ECO:0000313" key="5">
    <source>
        <dbReference type="EMBL" id="WWC64661.1"/>
    </source>
</evidence>
<evidence type="ECO:0000256" key="2">
    <source>
        <dbReference type="SAM" id="Phobius"/>
    </source>
</evidence>
<evidence type="ECO:0000313" key="6">
    <source>
        <dbReference type="Proteomes" id="UP000078595"/>
    </source>
</evidence>
<dbReference type="PANTHER" id="PTHR40465">
    <property type="entry name" value="CHROMOSOME 1, WHOLE GENOME SHOTGUN SEQUENCE"/>
    <property type="match status" value="1"/>
</dbReference>
<proteinExistence type="predicted"/>
<dbReference type="Pfam" id="PF20152">
    <property type="entry name" value="DUF6534"/>
    <property type="match status" value="1"/>
</dbReference>
<feature type="transmembrane region" description="Helical" evidence="2">
    <location>
        <begin position="105"/>
        <end position="126"/>
    </location>
</feature>
<evidence type="ECO:0000256" key="1">
    <source>
        <dbReference type="SAM" id="MobiDB-lite"/>
    </source>
</evidence>
<keyword evidence="2" id="KW-1133">Transmembrane helix</keyword>
<dbReference type="RefSeq" id="XP_018260957.1">
    <property type="nucleotide sequence ID" value="XM_018409954.1"/>
</dbReference>
<keyword evidence="2" id="KW-0472">Membrane</keyword>
<feature type="transmembrane region" description="Helical" evidence="2">
    <location>
        <begin position="34"/>
        <end position="56"/>
    </location>
</feature>
<reference evidence="5" key="2">
    <citation type="submission" date="2013-07" db="EMBL/GenBank/DDBJ databases">
        <authorList>
            <consortium name="The Broad Institute Genome Sequencing Platform"/>
            <person name="Cuomo C."/>
            <person name="Litvintseva A."/>
            <person name="Chen Y."/>
            <person name="Heitman J."/>
            <person name="Sun S."/>
            <person name="Springer D."/>
            <person name="Dromer F."/>
            <person name="Young S.K."/>
            <person name="Zeng Q."/>
            <person name="Gargeya S."/>
            <person name="Fitzgerald M."/>
            <person name="Abouelleil A."/>
            <person name="Alvarado L."/>
            <person name="Berlin A.M."/>
            <person name="Chapman S.B."/>
            <person name="Dewar J."/>
            <person name="Goldberg J."/>
            <person name="Griggs A."/>
            <person name="Gujja S."/>
            <person name="Hansen M."/>
            <person name="Howarth C."/>
            <person name="Imamovic A."/>
            <person name="Larimer J."/>
            <person name="McCowan C."/>
            <person name="Murphy C."/>
            <person name="Pearson M."/>
            <person name="Priest M."/>
            <person name="Roberts A."/>
            <person name="Saif S."/>
            <person name="Shea T."/>
            <person name="Sykes S."/>
            <person name="Wortman J."/>
            <person name="Nusbaum C."/>
            <person name="Birren B."/>
        </authorList>
    </citation>
    <scope>NUCLEOTIDE SEQUENCE</scope>
    <source>
        <strain evidence="5">CBS 10117</strain>
    </source>
</reference>
<dbReference type="STRING" id="1296121.A0A1A5ZZA5"/>
<evidence type="ECO:0000313" key="4">
    <source>
        <dbReference type="EMBL" id="OBR83115.1"/>
    </source>
</evidence>
<dbReference type="VEuPathDB" id="FungiDB:I303_06674"/>
<dbReference type="InterPro" id="IPR045339">
    <property type="entry name" value="DUF6534"/>
</dbReference>
<keyword evidence="6" id="KW-1185">Reference proteome</keyword>